<feature type="signal peptide" evidence="14">
    <location>
        <begin position="1"/>
        <end position="20"/>
    </location>
</feature>
<evidence type="ECO:0000256" key="12">
    <source>
        <dbReference type="PIRSR" id="PIRSR002417-50"/>
    </source>
</evidence>
<gene>
    <name evidence="17" type="ORF">Q7C36_020935</name>
</gene>
<dbReference type="SMART" id="SM00329">
    <property type="entry name" value="BPI2"/>
    <property type="match status" value="1"/>
</dbReference>
<keyword evidence="8 13" id="KW-0044">Antibiotic</keyword>
<dbReference type="EMBL" id="JAVHJS010000022">
    <property type="protein sequence ID" value="KAK2821592.1"/>
    <property type="molecule type" value="Genomic_DNA"/>
</dbReference>
<dbReference type="GO" id="GO:0045087">
    <property type="term" value="P:innate immune response"/>
    <property type="evidence" value="ECO:0007669"/>
    <property type="project" value="UniProtKB-UniRule"/>
</dbReference>
<dbReference type="InterPro" id="IPR017943">
    <property type="entry name" value="Bactericidal_perm-incr_a/b_dom"/>
</dbReference>
<dbReference type="InterPro" id="IPR017942">
    <property type="entry name" value="Lipid-bd_serum_glycop_N"/>
</dbReference>
<comment type="similarity">
    <text evidence="2">Belongs to the BPI/LBP/Plunc superfamily. BPI/LBP family.</text>
</comment>
<feature type="disulfide bond" evidence="12">
    <location>
        <begin position="153"/>
        <end position="192"/>
    </location>
</feature>
<evidence type="ECO:0000313" key="17">
    <source>
        <dbReference type="EMBL" id="KAK2821592.1"/>
    </source>
</evidence>
<dbReference type="InterPro" id="IPR030675">
    <property type="entry name" value="BPI/LBP"/>
</dbReference>
<comment type="caution">
    <text evidence="17">The sequence shown here is derived from an EMBL/GenBank/DDBJ whole genome shotgun (WGS) entry which is preliminary data.</text>
</comment>
<dbReference type="GO" id="GO:0050829">
    <property type="term" value="P:defense response to Gram-negative bacterium"/>
    <property type="evidence" value="ECO:0007669"/>
    <property type="project" value="UniProtKB-UniRule"/>
</dbReference>
<comment type="domain">
    <text evidence="13">The N- and C-terminal barrels adopt an identical fold despite having only 13% of conserved residues.</text>
</comment>
<dbReference type="Pfam" id="PF02886">
    <property type="entry name" value="LBP_BPI_CETP_C"/>
    <property type="match status" value="1"/>
</dbReference>
<dbReference type="GO" id="GO:0005615">
    <property type="term" value="C:extracellular space"/>
    <property type="evidence" value="ECO:0007669"/>
    <property type="project" value="UniProtKB-UniRule"/>
</dbReference>
<dbReference type="PANTHER" id="PTHR10504">
    <property type="entry name" value="BACTERICIDAL PERMEABILITY-INCREASING BPI PROTEIN-RELATED"/>
    <property type="match status" value="1"/>
</dbReference>
<accession>A0AA88J405</accession>
<dbReference type="Gene3D" id="3.15.20.10">
    <property type="entry name" value="Bactericidal permeability-increasing protein, domain 2"/>
    <property type="match status" value="1"/>
</dbReference>
<keyword evidence="18" id="KW-1185">Reference proteome</keyword>
<keyword evidence="6 13" id="KW-0399">Innate immunity</keyword>
<keyword evidence="13 14" id="KW-0732">Signal</keyword>
<keyword evidence="9 12" id="KW-1015">Disulfide bond</keyword>
<evidence type="ECO:0000256" key="7">
    <source>
        <dbReference type="ARBA" id="ARBA00022859"/>
    </source>
</evidence>
<dbReference type="FunFam" id="3.15.20.10:FF:000001">
    <property type="entry name" value="Phospholipid transfer protein"/>
    <property type="match status" value="1"/>
</dbReference>
<dbReference type="Pfam" id="PF01273">
    <property type="entry name" value="LBP_BPI_CETP"/>
    <property type="match status" value="1"/>
</dbReference>
<dbReference type="PANTHER" id="PTHR10504:SF84">
    <property type="entry name" value="BACTERICIDAL PERMEABILITY-INCREASING PROTEIN"/>
    <property type="match status" value="1"/>
</dbReference>
<sequence>MVSLWCVLSLLTFLSLEASGTNPGAKVRVTQKGLDYELQISIKPLQEKIKTIQIPNMSGKTEVLFMDVSYRVSSMRIEEVLMYSTAVGLVPGTGVSLSIGKAYIGLKGNWEVEYLFIDDDGWFTLSIYDIRISTTIGVSNDGQGHPRVYAASCSASIGQVEIDLHGGLSWLYQLFDSYINSAVLNALQPQICTMVTEAINSINPHLKTLNVLAQVDKYAEIDYSMVGSPFVSYSGIDLGLKGEFYNIGQHQEPPFSPTPFSLPAQDSNMLYIALSAFTLNSAGFVYNNAGVLKLYITDDMIPSSCPFRLDTKTFGIFIPQIAKQYPGLKMEFLLKAAKEPNISFEPNLMTLEASSTVSAYAIQPNATLSPLFILNMNASVSALIYVSGLKVLGNVTLKKMNLTLNTSNVGPIQVKLLDNVAWTILNDAVIPRVNDLLKNGYPLPAIGEMNLRNTQLQILKDYVLIGTDVQFGGVDLPDVL</sequence>
<evidence type="ECO:0000313" key="18">
    <source>
        <dbReference type="Proteomes" id="UP001187315"/>
    </source>
</evidence>
<dbReference type="PIRSF" id="PIRSF002417">
    <property type="entry name" value="Lipid_binding_protein"/>
    <property type="match status" value="1"/>
</dbReference>
<dbReference type="InterPro" id="IPR001124">
    <property type="entry name" value="Lipid-bd_serum_glycop_C"/>
</dbReference>
<comment type="subunit">
    <text evidence="11 13">Monomer. Homodimer; disulfide-linked.</text>
</comment>
<reference evidence="17" key="1">
    <citation type="submission" date="2023-08" db="EMBL/GenBank/DDBJ databases">
        <title>Pelteobagrus vachellii genome.</title>
        <authorList>
            <person name="Liu H."/>
        </authorList>
    </citation>
    <scope>NUCLEOTIDE SEQUENCE</scope>
    <source>
        <strain evidence="17">PRFRI_2022a</strain>
        <tissue evidence="17">Muscle</tissue>
    </source>
</reference>
<evidence type="ECO:0000256" key="14">
    <source>
        <dbReference type="SAM" id="SignalP"/>
    </source>
</evidence>
<proteinExistence type="inferred from homology"/>
<dbReference type="FunFam" id="3.15.10.10:FF:000001">
    <property type="entry name" value="phospholipid transfer protein-like"/>
    <property type="match status" value="1"/>
</dbReference>
<feature type="domain" description="Lipid-binding serum glycoprotein C-terminal" evidence="16">
    <location>
        <begin position="264"/>
        <end position="467"/>
    </location>
</feature>
<dbReference type="InterPro" id="IPR032942">
    <property type="entry name" value="BPI/LBP/Plunc"/>
</dbReference>
<dbReference type="AlphaFoldDB" id="A0AA88J405"/>
<evidence type="ECO:0000256" key="4">
    <source>
        <dbReference type="ARBA" id="ARBA00022525"/>
    </source>
</evidence>
<evidence type="ECO:0000256" key="3">
    <source>
        <dbReference type="ARBA" id="ARBA00017827"/>
    </source>
</evidence>
<dbReference type="CDD" id="cd00025">
    <property type="entry name" value="BPI1"/>
    <property type="match status" value="1"/>
</dbReference>
<evidence type="ECO:0000256" key="6">
    <source>
        <dbReference type="ARBA" id="ARBA00022588"/>
    </source>
</evidence>
<feature type="chain" id="PRO_5041712677" description="Bactericidal permeability-increasing protein" evidence="14">
    <location>
        <begin position="21"/>
        <end position="480"/>
    </location>
</feature>
<evidence type="ECO:0000259" key="15">
    <source>
        <dbReference type="SMART" id="SM00328"/>
    </source>
</evidence>
<feature type="domain" description="Lipid-binding serum glycoprotein N-terminal" evidence="15">
    <location>
        <begin position="28"/>
        <end position="249"/>
    </location>
</feature>
<keyword evidence="10 13" id="KW-0325">Glycoprotein</keyword>
<evidence type="ECO:0000256" key="10">
    <source>
        <dbReference type="ARBA" id="ARBA00023180"/>
    </source>
</evidence>
<protein>
    <recommendedName>
        <fullName evidence="3 13">Bactericidal permeability-increasing protein</fullName>
        <shortName evidence="13">BPI</shortName>
    </recommendedName>
</protein>
<comment type="function">
    <text evidence="13">The cytotoxic action of BPI is limited to many species of Gram-negative bacteria; this specificity may be explained by a strong affinity of the very basic N-terminal half for the negatively charged lipopolysaccharides that are unique to the Gram-negative bacterial outer envelope.</text>
</comment>
<dbReference type="SMART" id="SM00328">
    <property type="entry name" value="BPI1"/>
    <property type="match status" value="1"/>
</dbReference>
<evidence type="ECO:0000256" key="5">
    <source>
        <dbReference type="ARBA" id="ARBA00022529"/>
    </source>
</evidence>
<dbReference type="SUPFAM" id="SSF55394">
    <property type="entry name" value="Bactericidal permeability-increasing protein, BPI"/>
    <property type="match status" value="2"/>
</dbReference>
<evidence type="ECO:0000256" key="1">
    <source>
        <dbReference type="ARBA" id="ARBA00004613"/>
    </source>
</evidence>
<comment type="domain">
    <text evidence="13">The N-terminal region may be exposed to the interior of the granule, whereas the C-terminal portion may be embedded in the membrane. During phagocytosis and degranulation, proteases may be released and activated and cleave BPI at the junction of the N- and C-terminal portions of the molecule, providing controlled release of the N-terminal antibacterial fragment when bacteria are ingested.</text>
</comment>
<evidence type="ECO:0000256" key="2">
    <source>
        <dbReference type="ARBA" id="ARBA00007292"/>
    </source>
</evidence>
<keyword evidence="4 13" id="KW-0964">Secreted</keyword>
<dbReference type="Gene3D" id="3.15.10.10">
    <property type="entry name" value="Bactericidal permeability-increasing protein, domain 1"/>
    <property type="match status" value="1"/>
</dbReference>
<organism evidence="17 18">
    <name type="scientific">Tachysurus vachellii</name>
    <name type="common">Darkbarbel catfish</name>
    <name type="synonym">Pelteobagrus vachellii</name>
    <dbReference type="NCBI Taxonomy" id="175792"/>
    <lineage>
        <taxon>Eukaryota</taxon>
        <taxon>Metazoa</taxon>
        <taxon>Chordata</taxon>
        <taxon>Craniata</taxon>
        <taxon>Vertebrata</taxon>
        <taxon>Euteleostomi</taxon>
        <taxon>Actinopterygii</taxon>
        <taxon>Neopterygii</taxon>
        <taxon>Teleostei</taxon>
        <taxon>Ostariophysi</taxon>
        <taxon>Siluriformes</taxon>
        <taxon>Bagridae</taxon>
        <taxon>Tachysurus</taxon>
    </lineage>
</organism>
<keyword evidence="7 13" id="KW-0391">Immunity</keyword>
<dbReference type="Proteomes" id="UP001187315">
    <property type="component" value="Unassembled WGS sequence"/>
</dbReference>
<evidence type="ECO:0000256" key="11">
    <source>
        <dbReference type="ARBA" id="ARBA00025943"/>
    </source>
</evidence>
<evidence type="ECO:0000259" key="16">
    <source>
        <dbReference type="SMART" id="SM00329"/>
    </source>
</evidence>
<comment type="subcellular location">
    <subcellularLocation>
        <location evidence="1 13">Secreted</location>
    </subcellularLocation>
</comment>
<keyword evidence="5 13" id="KW-0929">Antimicrobial</keyword>
<dbReference type="GO" id="GO:0008289">
    <property type="term" value="F:lipid binding"/>
    <property type="evidence" value="ECO:0007669"/>
    <property type="project" value="InterPro"/>
</dbReference>
<evidence type="ECO:0000256" key="13">
    <source>
        <dbReference type="RuleBase" id="RU369039"/>
    </source>
</evidence>
<evidence type="ECO:0000256" key="9">
    <source>
        <dbReference type="ARBA" id="ARBA00023157"/>
    </source>
</evidence>
<name>A0AA88J405_TACVA</name>
<evidence type="ECO:0000256" key="8">
    <source>
        <dbReference type="ARBA" id="ARBA00023022"/>
    </source>
</evidence>